<protein>
    <submittedName>
        <fullName evidence="1">Uncharacterized protein</fullName>
    </submittedName>
</protein>
<dbReference type="EMBL" id="CM016559">
    <property type="protein sequence ID" value="TKV99581.1"/>
    <property type="molecule type" value="Genomic_DNA"/>
</dbReference>
<dbReference type="AlphaFoldDB" id="A0A4U6TDL1"/>
<dbReference type="Gramene" id="TKV99581">
    <property type="protein sequence ID" value="TKV99581"/>
    <property type="gene ID" value="SEVIR_8G053220v2"/>
</dbReference>
<name>A0A4U6TDL1_SETVI</name>
<keyword evidence="2" id="KW-1185">Reference proteome</keyword>
<organism evidence="1 2">
    <name type="scientific">Setaria viridis</name>
    <name type="common">Green bristlegrass</name>
    <name type="synonym">Setaria italica subsp. viridis</name>
    <dbReference type="NCBI Taxonomy" id="4556"/>
    <lineage>
        <taxon>Eukaryota</taxon>
        <taxon>Viridiplantae</taxon>
        <taxon>Streptophyta</taxon>
        <taxon>Embryophyta</taxon>
        <taxon>Tracheophyta</taxon>
        <taxon>Spermatophyta</taxon>
        <taxon>Magnoliopsida</taxon>
        <taxon>Liliopsida</taxon>
        <taxon>Poales</taxon>
        <taxon>Poaceae</taxon>
        <taxon>PACMAD clade</taxon>
        <taxon>Panicoideae</taxon>
        <taxon>Panicodae</taxon>
        <taxon>Paniceae</taxon>
        <taxon>Cenchrinae</taxon>
        <taxon>Setaria</taxon>
    </lineage>
</organism>
<dbReference type="Proteomes" id="UP000298652">
    <property type="component" value="Chromosome 8"/>
</dbReference>
<evidence type="ECO:0000313" key="1">
    <source>
        <dbReference type="EMBL" id="TKV99581.1"/>
    </source>
</evidence>
<proteinExistence type="predicted"/>
<reference evidence="1" key="1">
    <citation type="submission" date="2019-03" db="EMBL/GenBank/DDBJ databases">
        <title>WGS assembly of Setaria viridis.</title>
        <authorList>
            <person name="Huang P."/>
            <person name="Jenkins J."/>
            <person name="Grimwood J."/>
            <person name="Barry K."/>
            <person name="Healey A."/>
            <person name="Mamidi S."/>
            <person name="Sreedasyam A."/>
            <person name="Shu S."/>
            <person name="Feldman M."/>
            <person name="Wu J."/>
            <person name="Yu Y."/>
            <person name="Chen C."/>
            <person name="Johnson J."/>
            <person name="Rokhsar D."/>
            <person name="Baxter I."/>
            <person name="Schmutz J."/>
            <person name="Brutnell T."/>
            <person name="Kellogg E."/>
        </authorList>
    </citation>
    <scope>NUCLEOTIDE SEQUENCE [LARGE SCALE GENOMIC DNA]</scope>
</reference>
<sequence length="49" mass="5796">MEVLQLWQLLEADTSDVWEWRTCYLIVTFWIGICALVGTEECDQSLQCR</sequence>
<gene>
    <name evidence="1" type="ORF">SEVIR_8G053220v2</name>
</gene>
<evidence type="ECO:0000313" key="2">
    <source>
        <dbReference type="Proteomes" id="UP000298652"/>
    </source>
</evidence>
<accession>A0A4U6TDL1</accession>